<comment type="caution">
    <text evidence="1">The sequence shown here is derived from an EMBL/GenBank/DDBJ whole genome shotgun (WGS) entry which is preliminary data.</text>
</comment>
<dbReference type="EMBL" id="CAWVOK010000006">
    <property type="protein sequence ID" value="CAK8162412.1"/>
    <property type="molecule type" value="Genomic_DNA"/>
</dbReference>
<keyword evidence="2" id="KW-1185">Reference proteome</keyword>
<reference evidence="1 2" key="1">
    <citation type="submission" date="2024-01" db="EMBL/GenBank/DDBJ databases">
        <authorList>
            <person name="Kunselman E."/>
        </authorList>
    </citation>
    <scope>NUCLEOTIDE SEQUENCE [LARGE SCALE GENOMIC DNA]</scope>
    <source>
        <strain evidence="1">2 abalone samples</strain>
    </source>
</reference>
<proteinExistence type="predicted"/>
<accession>A0ABM9N747</accession>
<organism evidence="1 2">
    <name type="scientific">Candidatus Xenohaliotis californiensis</name>
    <dbReference type="NCBI Taxonomy" id="84677"/>
    <lineage>
        <taxon>Bacteria</taxon>
        <taxon>Pseudomonadati</taxon>
        <taxon>Pseudomonadota</taxon>
        <taxon>Alphaproteobacteria</taxon>
        <taxon>Rickettsiales</taxon>
        <taxon>Anaplasmataceae</taxon>
        <taxon>Candidatus Xenohaliotis</taxon>
    </lineage>
</organism>
<dbReference type="RefSeq" id="WP_338363439.1">
    <property type="nucleotide sequence ID" value="NZ_CAWVOK010000006.1"/>
</dbReference>
<sequence>MSSEIEVVNKLDSLLEKALRRFENDIDSMINRKILSFNEIFEKEIRTIVSDLYKLSMQSAANNIVAQLGDDAWLKEIVRIVFHIAFGVDIGGSTGLAAARQSQPGAKQIVRDVYNTIFYMV</sequence>
<protein>
    <submittedName>
        <fullName evidence="1">Uncharacterized protein</fullName>
    </submittedName>
</protein>
<evidence type="ECO:0000313" key="2">
    <source>
        <dbReference type="Proteomes" id="UP001314181"/>
    </source>
</evidence>
<gene>
    <name evidence="1" type="ORF">CAXC1_150006</name>
</gene>
<dbReference type="Proteomes" id="UP001314181">
    <property type="component" value="Unassembled WGS sequence"/>
</dbReference>
<name>A0ABM9N747_9RICK</name>
<evidence type="ECO:0000313" key="1">
    <source>
        <dbReference type="EMBL" id="CAK8162412.1"/>
    </source>
</evidence>